<dbReference type="EC" id="2.1.1.177" evidence="5"/>
<dbReference type="PANTHER" id="PTHR33603">
    <property type="entry name" value="METHYLTRANSFERASE"/>
    <property type="match status" value="1"/>
</dbReference>
<dbReference type="GO" id="GO:0070038">
    <property type="term" value="F:rRNA (pseudouridine-N3-)-methyltransferase activity"/>
    <property type="evidence" value="ECO:0007669"/>
    <property type="project" value="UniProtKB-UniRule"/>
</dbReference>
<keyword evidence="5" id="KW-0698">rRNA processing</keyword>
<reference evidence="6 7" key="1">
    <citation type="submission" date="2018-07" db="EMBL/GenBank/DDBJ databases">
        <title>Genomic Encyclopedia of Type Strains, Phase IV (KMG-IV): sequencing the most valuable type-strain genomes for metagenomic binning, comparative biology and taxonomic classification.</title>
        <authorList>
            <person name="Goeker M."/>
        </authorList>
    </citation>
    <scope>NUCLEOTIDE SEQUENCE [LARGE SCALE GENOMIC DNA]</scope>
    <source>
        <strain evidence="6 7">DSM 21410</strain>
    </source>
</reference>
<comment type="subcellular location">
    <subcellularLocation>
        <location evidence="5">Cytoplasm</location>
    </subcellularLocation>
</comment>
<protein>
    <recommendedName>
        <fullName evidence="5">Ribosomal RNA large subunit methyltransferase H</fullName>
        <ecNumber evidence="5">2.1.1.177</ecNumber>
    </recommendedName>
    <alternativeName>
        <fullName evidence="5">23S rRNA (pseudouridine1915-N3)-methyltransferase</fullName>
    </alternativeName>
    <alternativeName>
        <fullName evidence="5">23S rRNA m3Psi1915 methyltransferase</fullName>
    </alternativeName>
    <alternativeName>
        <fullName evidence="5">rRNA (pseudouridine-N3-)-methyltransferase RlmH</fullName>
    </alternativeName>
</protein>
<dbReference type="AlphaFoldDB" id="A0A369A8T8"/>
<keyword evidence="3 5" id="KW-0949">S-adenosyl-L-methionine</keyword>
<dbReference type="HAMAP" id="MF_00658">
    <property type="entry name" value="23SrRNA_methyltr_H"/>
    <property type="match status" value="1"/>
</dbReference>
<dbReference type="CDD" id="cd18081">
    <property type="entry name" value="RlmH-like"/>
    <property type="match status" value="1"/>
</dbReference>
<comment type="subunit">
    <text evidence="5">Homodimer.</text>
</comment>
<keyword evidence="1 5" id="KW-0489">Methyltransferase</keyword>
<keyword evidence="7" id="KW-1185">Reference proteome</keyword>
<evidence type="ECO:0000313" key="7">
    <source>
        <dbReference type="Proteomes" id="UP000253517"/>
    </source>
</evidence>
<dbReference type="InterPro" id="IPR003742">
    <property type="entry name" value="RlmH-like"/>
</dbReference>
<evidence type="ECO:0000313" key="6">
    <source>
        <dbReference type="EMBL" id="RCX05739.1"/>
    </source>
</evidence>
<name>A0A369A8T8_9FLAO</name>
<dbReference type="RefSeq" id="WP_170125704.1">
    <property type="nucleotide sequence ID" value="NZ_BHZF01000001.1"/>
</dbReference>
<dbReference type="PIRSF" id="PIRSF004505">
    <property type="entry name" value="MT_bac"/>
    <property type="match status" value="1"/>
</dbReference>
<organism evidence="6 7">
    <name type="scientific">Schleiferia thermophila</name>
    <dbReference type="NCBI Taxonomy" id="884107"/>
    <lineage>
        <taxon>Bacteria</taxon>
        <taxon>Pseudomonadati</taxon>
        <taxon>Bacteroidota</taxon>
        <taxon>Flavobacteriia</taxon>
        <taxon>Flavobacteriales</taxon>
        <taxon>Schleiferiaceae</taxon>
        <taxon>Schleiferia</taxon>
    </lineage>
</organism>
<dbReference type="Pfam" id="PF02590">
    <property type="entry name" value="SPOUT_MTase"/>
    <property type="match status" value="1"/>
</dbReference>
<comment type="caution">
    <text evidence="6">The sequence shown here is derived from an EMBL/GenBank/DDBJ whole genome shotgun (WGS) entry which is preliminary data.</text>
</comment>
<comment type="similarity">
    <text evidence="4 5">Belongs to the RNA methyltransferase RlmH family.</text>
</comment>
<comment type="function">
    <text evidence="5">Specifically methylates the pseudouridine at position 1915 (m3Psi1915) in 23S rRNA.</text>
</comment>
<dbReference type="EMBL" id="QPJS01000001">
    <property type="protein sequence ID" value="RCX05739.1"/>
    <property type="molecule type" value="Genomic_DNA"/>
</dbReference>
<evidence type="ECO:0000256" key="3">
    <source>
        <dbReference type="ARBA" id="ARBA00022691"/>
    </source>
</evidence>
<accession>A0A369A8T8</accession>
<dbReference type="InterPro" id="IPR029028">
    <property type="entry name" value="Alpha/beta_knot_MTases"/>
</dbReference>
<gene>
    <name evidence="5" type="primary">rlmH</name>
    <name evidence="6" type="ORF">DES35_1011028</name>
</gene>
<proteinExistence type="inferred from homology"/>
<sequence>MKITLLSIGKSNIDFVSLAEQYYLSKINYFAKVDLLKEEPKRTSSAESNYIKKNEADIILKNLSSFDYLVLFDERGVHLTSRELANFIQNLQMINVKRSLWVIGGSYGFHSSVYTKAHKLISLSKLTLSHQIVRIVVLEQFYRAFSILNNHPYHHD</sequence>
<dbReference type="SUPFAM" id="SSF75217">
    <property type="entry name" value="alpha/beta knot"/>
    <property type="match status" value="1"/>
</dbReference>
<keyword evidence="5" id="KW-0963">Cytoplasm</keyword>
<feature type="binding site" evidence="5">
    <location>
        <begin position="123"/>
        <end position="128"/>
    </location>
    <ligand>
        <name>S-adenosyl-L-methionine</name>
        <dbReference type="ChEBI" id="CHEBI:59789"/>
    </ligand>
</feature>
<comment type="caution">
    <text evidence="5">Lacks conserved residue(s) required for the propagation of feature annotation.</text>
</comment>
<evidence type="ECO:0000256" key="2">
    <source>
        <dbReference type="ARBA" id="ARBA00022679"/>
    </source>
</evidence>
<feature type="binding site" evidence="5">
    <location>
        <position position="104"/>
    </location>
    <ligand>
        <name>S-adenosyl-L-methionine</name>
        <dbReference type="ChEBI" id="CHEBI:59789"/>
    </ligand>
</feature>
<keyword evidence="2 5" id="KW-0808">Transferase</keyword>
<evidence type="ECO:0000256" key="5">
    <source>
        <dbReference type="HAMAP-Rule" id="MF_00658"/>
    </source>
</evidence>
<dbReference type="PANTHER" id="PTHR33603:SF1">
    <property type="entry name" value="RIBOSOMAL RNA LARGE SUBUNIT METHYLTRANSFERASE H"/>
    <property type="match status" value="1"/>
</dbReference>
<comment type="catalytic activity">
    <reaction evidence="5">
        <text>pseudouridine(1915) in 23S rRNA + S-adenosyl-L-methionine = N(3)-methylpseudouridine(1915) in 23S rRNA + S-adenosyl-L-homocysteine + H(+)</text>
        <dbReference type="Rhea" id="RHEA:42752"/>
        <dbReference type="Rhea" id="RHEA-COMP:10221"/>
        <dbReference type="Rhea" id="RHEA-COMP:10222"/>
        <dbReference type="ChEBI" id="CHEBI:15378"/>
        <dbReference type="ChEBI" id="CHEBI:57856"/>
        <dbReference type="ChEBI" id="CHEBI:59789"/>
        <dbReference type="ChEBI" id="CHEBI:65314"/>
        <dbReference type="ChEBI" id="CHEBI:74486"/>
        <dbReference type="EC" id="2.1.1.177"/>
    </reaction>
</comment>
<dbReference type="Proteomes" id="UP000253517">
    <property type="component" value="Unassembled WGS sequence"/>
</dbReference>
<evidence type="ECO:0000256" key="1">
    <source>
        <dbReference type="ARBA" id="ARBA00022603"/>
    </source>
</evidence>
<dbReference type="GO" id="GO:0005737">
    <property type="term" value="C:cytoplasm"/>
    <property type="evidence" value="ECO:0007669"/>
    <property type="project" value="UniProtKB-SubCell"/>
</dbReference>
<evidence type="ECO:0000256" key="4">
    <source>
        <dbReference type="ARBA" id="ARBA00038303"/>
    </source>
</evidence>
<dbReference type="InterPro" id="IPR029026">
    <property type="entry name" value="tRNA_m1G_MTases_N"/>
</dbReference>
<dbReference type="Gene3D" id="3.40.1280.10">
    <property type="match status" value="1"/>
</dbReference>